<dbReference type="EMBL" id="LR778114">
    <property type="protein sequence ID" value="CAB1128625.1"/>
    <property type="molecule type" value="Genomic_DNA"/>
</dbReference>
<evidence type="ECO:0000313" key="9">
    <source>
        <dbReference type="EMBL" id="CAB1128625.1"/>
    </source>
</evidence>
<evidence type="ECO:0000256" key="3">
    <source>
        <dbReference type="ARBA" id="ARBA00004961"/>
    </source>
</evidence>
<evidence type="ECO:0000256" key="2">
    <source>
        <dbReference type="ARBA" id="ARBA00002681"/>
    </source>
</evidence>
<evidence type="ECO:0000259" key="8">
    <source>
        <dbReference type="Pfam" id="PF01182"/>
    </source>
</evidence>
<evidence type="ECO:0000256" key="4">
    <source>
        <dbReference type="ARBA" id="ARBA00010662"/>
    </source>
</evidence>
<proteinExistence type="inferred from homology"/>
<protein>
    <recommendedName>
        <fullName evidence="6 7">6-phosphogluconolactonase</fullName>
        <shortName evidence="7">6PGL</shortName>
        <ecNumber evidence="5 7">3.1.1.31</ecNumber>
    </recommendedName>
</protein>
<dbReference type="KEGG" id="hfv:R50_1119"/>
<keyword evidence="7 9" id="KW-0378">Hydrolase</keyword>
<name>A0A6F8ZGN6_9FIRM</name>
<dbReference type="AlphaFoldDB" id="A0A6F8ZGN6"/>
<comment type="pathway">
    <text evidence="3 7">Carbohydrate degradation; pentose phosphate pathway; D-ribulose 5-phosphate from D-glucose 6-phosphate (oxidative stage): step 2/3.</text>
</comment>
<dbReference type="InterPro" id="IPR037171">
    <property type="entry name" value="NagB/RpiA_transferase-like"/>
</dbReference>
<keyword evidence="10" id="KW-1185">Reference proteome</keyword>
<organism evidence="9 10">
    <name type="scientific">Candidatus Hydrogenisulfobacillus filiaventi</name>
    <dbReference type="NCBI Taxonomy" id="2707344"/>
    <lineage>
        <taxon>Bacteria</taxon>
        <taxon>Bacillati</taxon>
        <taxon>Bacillota</taxon>
        <taxon>Clostridia</taxon>
        <taxon>Eubacteriales</taxon>
        <taxon>Clostridiales Family XVII. Incertae Sedis</taxon>
        <taxon>Candidatus Hydrogenisulfobacillus</taxon>
    </lineage>
</organism>
<comment type="similarity">
    <text evidence="4 7">Belongs to the glucosamine/galactosamine-6-phosphate isomerase family. 6-phosphogluconolactonase subfamily.</text>
</comment>
<dbReference type="CDD" id="cd01400">
    <property type="entry name" value="6PGL"/>
    <property type="match status" value="1"/>
</dbReference>
<dbReference type="PANTHER" id="PTHR11054">
    <property type="entry name" value="6-PHOSPHOGLUCONOLACTONASE"/>
    <property type="match status" value="1"/>
</dbReference>
<dbReference type="InterPro" id="IPR005900">
    <property type="entry name" value="6-phosphogluconolactonase_DevB"/>
</dbReference>
<comment type="catalytic activity">
    <reaction evidence="1 7">
        <text>6-phospho-D-glucono-1,5-lactone + H2O = 6-phospho-D-gluconate + H(+)</text>
        <dbReference type="Rhea" id="RHEA:12556"/>
        <dbReference type="ChEBI" id="CHEBI:15377"/>
        <dbReference type="ChEBI" id="CHEBI:15378"/>
        <dbReference type="ChEBI" id="CHEBI:57955"/>
        <dbReference type="ChEBI" id="CHEBI:58759"/>
        <dbReference type="EC" id="3.1.1.31"/>
    </reaction>
</comment>
<reference evidence="9 10" key="1">
    <citation type="submission" date="2020-02" db="EMBL/GenBank/DDBJ databases">
        <authorList>
            <person name="Hogendoorn C."/>
        </authorList>
    </citation>
    <scope>NUCLEOTIDE SEQUENCE [LARGE SCALE GENOMIC DNA]</scope>
    <source>
        <strain evidence="9">R501</strain>
    </source>
</reference>
<dbReference type="InterPro" id="IPR039104">
    <property type="entry name" value="6PGL"/>
</dbReference>
<dbReference type="GO" id="GO:0005975">
    <property type="term" value="P:carbohydrate metabolic process"/>
    <property type="evidence" value="ECO:0007669"/>
    <property type="project" value="UniProtKB-UniRule"/>
</dbReference>
<evidence type="ECO:0000256" key="5">
    <source>
        <dbReference type="ARBA" id="ARBA00013198"/>
    </source>
</evidence>
<dbReference type="Gene3D" id="3.40.50.1360">
    <property type="match status" value="1"/>
</dbReference>
<dbReference type="GO" id="GO:0017057">
    <property type="term" value="F:6-phosphogluconolactonase activity"/>
    <property type="evidence" value="ECO:0007669"/>
    <property type="project" value="UniProtKB-UniRule"/>
</dbReference>
<dbReference type="SUPFAM" id="SSF100950">
    <property type="entry name" value="NagB/RpiA/CoA transferase-like"/>
    <property type="match status" value="1"/>
</dbReference>
<dbReference type="InterPro" id="IPR006148">
    <property type="entry name" value="Glc/Gal-6P_isomerase"/>
</dbReference>
<dbReference type="UniPathway" id="UPA00115">
    <property type="reaction ID" value="UER00409"/>
</dbReference>
<accession>A0A6F8ZGN6</accession>
<comment type="function">
    <text evidence="2 7">Hydrolysis of 6-phosphogluconolactone to 6-phosphogluconate.</text>
</comment>
<dbReference type="PANTHER" id="PTHR11054:SF0">
    <property type="entry name" value="6-PHOSPHOGLUCONOLACTONASE"/>
    <property type="match status" value="1"/>
</dbReference>
<evidence type="ECO:0000256" key="7">
    <source>
        <dbReference type="RuleBase" id="RU365095"/>
    </source>
</evidence>
<evidence type="ECO:0000313" key="10">
    <source>
        <dbReference type="Proteomes" id="UP000503399"/>
    </source>
</evidence>
<dbReference type="NCBIfam" id="TIGR01198">
    <property type="entry name" value="pgl"/>
    <property type="match status" value="1"/>
</dbReference>
<evidence type="ECO:0000256" key="1">
    <source>
        <dbReference type="ARBA" id="ARBA00000832"/>
    </source>
</evidence>
<feature type="domain" description="Glucosamine/galactosamine-6-phosphate isomerase" evidence="8">
    <location>
        <begin position="13"/>
        <end position="228"/>
    </location>
</feature>
<dbReference type="GO" id="GO:0006098">
    <property type="term" value="P:pentose-phosphate shunt"/>
    <property type="evidence" value="ECO:0007669"/>
    <property type="project" value="UniProtKB-UniPathway"/>
</dbReference>
<evidence type="ECO:0000256" key="6">
    <source>
        <dbReference type="ARBA" id="ARBA00020337"/>
    </source>
</evidence>
<dbReference type="Pfam" id="PF01182">
    <property type="entry name" value="Glucosamine_iso"/>
    <property type="match status" value="1"/>
</dbReference>
<dbReference type="EC" id="3.1.1.31" evidence="5 7"/>
<gene>
    <name evidence="7 9" type="primary">pgl</name>
    <name evidence="9" type="ORF">R50_1119</name>
</gene>
<dbReference type="Proteomes" id="UP000503399">
    <property type="component" value="Chromosome"/>
</dbReference>
<sequence>MSVHIEVFPDPAALAEGVARWLAGTWSGGERYSLALSGGHTPETLYRLLARDPWRRRVPWERLDLFLGDERDLPPEVEGSNFRMIQQSLLAGLGDLPGGGPHLHRWRTEATPAQALEDYRRALAPWARTGPWPVLDTILLGVGPEGHVASIFPDSPALDTEEWVMHLPVPAQPPVRYTLTLPVLNAARRVAFLVTGATKAPIVAEVLQGDAPPRQVPARGVRAGEVIWFLDREAARLLTP</sequence>